<dbReference type="Proteomes" id="UP001497457">
    <property type="component" value="Chromosome 27b"/>
</dbReference>
<dbReference type="Proteomes" id="UP001497457">
    <property type="component" value="Chromosome 25rd"/>
</dbReference>
<keyword evidence="5" id="KW-1185">Reference proteome</keyword>
<dbReference type="AlphaFoldDB" id="A0ABC9BWS1"/>
<dbReference type="EMBL" id="OZ075135">
    <property type="protein sequence ID" value="CAL4996641.1"/>
    <property type="molecule type" value="Genomic_DNA"/>
</dbReference>
<dbReference type="Proteomes" id="UP001497457">
    <property type="component" value="Chromosome 28b"/>
</dbReference>
<evidence type="ECO:0000313" key="3">
    <source>
        <dbReference type="EMBL" id="CAL5008848.1"/>
    </source>
</evidence>
<dbReference type="EMBL" id="OZ075138">
    <property type="protein sequence ID" value="CAL5009730.1"/>
    <property type="molecule type" value="Genomic_DNA"/>
</dbReference>
<dbReference type="PANTHER" id="PTHR33085">
    <property type="entry name" value="OS12G0113100 PROTEIN-RELATED"/>
    <property type="match status" value="1"/>
</dbReference>
<gene>
    <name evidence="1" type="ORF">URODEC1_LOCUS63015</name>
    <name evidence="2" type="ORF">URODEC1_LOCUS66857</name>
    <name evidence="3" type="ORF">URODEC1_LOCUS69208</name>
    <name evidence="4" type="ORF">URODEC1_LOCUS69641</name>
</gene>
<name>A0ABC9BWS1_9POAL</name>
<reference evidence="4 5" key="1">
    <citation type="submission" date="2024-10" db="EMBL/GenBank/DDBJ databases">
        <authorList>
            <person name="Ryan C."/>
        </authorList>
    </citation>
    <scope>NUCLEOTIDE SEQUENCE [LARGE SCALE GENOMIC DNA]</scope>
</reference>
<protein>
    <submittedName>
        <fullName evidence="4">Uncharacterized protein</fullName>
    </submittedName>
</protein>
<dbReference type="InterPro" id="IPR012871">
    <property type="entry name" value="DUF1668_ORYSA"/>
</dbReference>
<evidence type="ECO:0000313" key="1">
    <source>
        <dbReference type="EMBL" id="CAL4996641.1"/>
    </source>
</evidence>
<accession>A0ABC9BWS1</accession>
<evidence type="ECO:0000313" key="2">
    <source>
        <dbReference type="EMBL" id="CAL5004374.1"/>
    </source>
</evidence>
<dbReference type="Pfam" id="PF07893">
    <property type="entry name" value="DUF1668"/>
    <property type="match status" value="1"/>
</dbReference>
<evidence type="ECO:0000313" key="5">
    <source>
        <dbReference type="Proteomes" id="UP001497457"/>
    </source>
</evidence>
<proteinExistence type="predicted"/>
<dbReference type="EMBL" id="OZ075136">
    <property type="protein sequence ID" value="CAL5004374.1"/>
    <property type="molecule type" value="Genomic_DNA"/>
</dbReference>
<organism evidence="4 5">
    <name type="scientific">Urochloa decumbens</name>
    <dbReference type="NCBI Taxonomy" id="240449"/>
    <lineage>
        <taxon>Eukaryota</taxon>
        <taxon>Viridiplantae</taxon>
        <taxon>Streptophyta</taxon>
        <taxon>Embryophyta</taxon>
        <taxon>Tracheophyta</taxon>
        <taxon>Spermatophyta</taxon>
        <taxon>Magnoliopsida</taxon>
        <taxon>Liliopsida</taxon>
        <taxon>Poales</taxon>
        <taxon>Poaceae</taxon>
        <taxon>PACMAD clade</taxon>
        <taxon>Panicoideae</taxon>
        <taxon>Panicodae</taxon>
        <taxon>Paniceae</taxon>
        <taxon>Melinidinae</taxon>
        <taxon>Urochloa</taxon>
    </lineage>
</organism>
<dbReference type="PANTHER" id="PTHR33085:SF88">
    <property type="entry name" value="OS08G0165000 PROTEIN"/>
    <property type="match status" value="1"/>
</dbReference>
<dbReference type="Proteomes" id="UP001497457">
    <property type="component" value="Chromosome 26rd"/>
</dbReference>
<sequence>MSFRRFLYLVADDCGGRSCSLRRIDMSRFFRPLWEGAPTPLDSSGGAGVTYPSAVEDAGRLPEPTISFSTPELKQGSRLIDFMLFKQKGLDGENLKVVTIDQRGSTLMCDPSLHPVVVPLPMATPKLAPFSLTVGSSLYVMDALPKSPNGSQRHSFEALSYGRRHRHLYDWYWYSLPPPPYVFGPGDPSHHIESYAVVAGTNILISNKAKHTYHFDTVKRTWRKAGNWPMPFTLLAEYVPKHRLWFGLSSKSDGCSFLAANLMAPADSEEMSPPVVHGCWKEYVQPPPEWSLLRSYAVHLGSSKFCIVRFFEVGKLHVCPETHKTYMVEEELQAVLTGVEVESCDQELQVFKYKSERYKLDIQSDYWVL</sequence>
<dbReference type="EMBL" id="OZ075137">
    <property type="protein sequence ID" value="CAL5008848.1"/>
    <property type="molecule type" value="Genomic_DNA"/>
</dbReference>
<evidence type="ECO:0000313" key="4">
    <source>
        <dbReference type="EMBL" id="CAL5009730.1"/>
    </source>
</evidence>